<proteinExistence type="predicted"/>
<evidence type="ECO:0000313" key="2">
    <source>
        <dbReference type="EMBL" id="KAJ1201859.1"/>
    </source>
</evidence>
<sequence>MGVPRQEQPVKSGAWQAKPPGRKETSHDDARNRLHSAEGSEKALRKQTKSQGRNTAERLRDKRELNAYLRSAAGETNVQKNVRLGPRGASAPIIYAQIK</sequence>
<feature type="compositionally biased region" description="Basic and acidic residues" evidence="1">
    <location>
        <begin position="21"/>
        <end position="44"/>
    </location>
</feature>
<keyword evidence="3" id="KW-1185">Reference proteome</keyword>
<dbReference type="Proteomes" id="UP001066276">
    <property type="component" value="Chromosome 2_1"/>
</dbReference>
<dbReference type="EMBL" id="JANPWB010000003">
    <property type="protein sequence ID" value="KAJ1201859.1"/>
    <property type="molecule type" value="Genomic_DNA"/>
</dbReference>
<comment type="caution">
    <text evidence="2">The sequence shown here is derived from an EMBL/GenBank/DDBJ whole genome shotgun (WGS) entry which is preliminary data.</text>
</comment>
<name>A0AAV7VJQ8_PLEWA</name>
<organism evidence="2 3">
    <name type="scientific">Pleurodeles waltl</name>
    <name type="common">Iberian ribbed newt</name>
    <dbReference type="NCBI Taxonomy" id="8319"/>
    <lineage>
        <taxon>Eukaryota</taxon>
        <taxon>Metazoa</taxon>
        <taxon>Chordata</taxon>
        <taxon>Craniata</taxon>
        <taxon>Vertebrata</taxon>
        <taxon>Euteleostomi</taxon>
        <taxon>Amphibia</taxon>
        <taxon>Batrachia</taxon>
        <taxon>Caudata</taxon>
        <taxon>Salamandroidea</taxon>
        <taxon>Salamandridae</taxon>
        <taxon>Pleurodelinae</taxon>
        <taxon>Pleurodeles</taxon>
    </lineage>
</organism>
<evidence type="ECO:0000313" key="3">
    <source>
        <dbReference type="Proteomes" id="UP001066276"/>
    </source>
</evidence>
<reference evidence="2" key="1">
    <citation type="journal article" date="2022" name="bioRxiv">
        <title>Sequencing and chromosome-scale assembly of the giantPleurodeles waltlgenome.</title>
        <authorList>
            <person name="Brown T."/>
            <person name="Elewa A."/>
            <person name="Iarovenko S."/>
            <person name="Subramanian E."/>
            <person name="Araus A.J."/>
            <person name="Petzold A."/>
            <person name="Susuki M."/>
            <person name="Suzuki K.-i.T."/>
            <person name="Hayashi T."/>
            <person name="Toyoda A."/>
            <person name="Oliveira C."/>
            <person name="Osipova E."/>
            <person name="Leigh N.D."/>
            <person name="Simon A."/>
            <person name="Yun M.H."/>
        </authorList>
    </citation>
    <scope>NUCLEOTIDE SEQUENCE</scope>
    <source>
        <strain evidence="2">20211129_DDA</strain>
        <tissue evidence="2">Liver</tissue>
    </source>
</reference>
<protein>
    <submittedName>
        <fullName evidence="2">Uncharacterized protein</fullName>
    </submittedName>
</protein>
<gene>
    <name evidence="2" type="ORF">NDU88_005663</name>
</gene>
<dbReference type="AlphaFoldDB" id="A0AAV7VJQ8"/>
<evidence type="ECO:0000256" key="1">
    <source>
        <dbReference type="SAM" id="MobiDB-lite"/>
    </source>
</evidence>
<accession>A0AAV7VJQ8</accession>
<feature type="region of interest" description="Disordered" evidence="1">
    <location>
        <begin position="1"/>
        <end position="63"/>
    </location>
</feature>